<keyword evidence="2" id="KW-0813">Transport</keyword>
<dbReference type="InterPro" id="IPR027417">
    <property type="entry name" value="P-loop_NTPase"/>
</dbReference>
<evidence type="ECO:0000256" key="2">
    <source>
        <dbReference type="ARBA" id="ARBA00022448"/>
    </source>
</evidence>
<evidence type="ECO:0000256" key="3">
    <source>
        <dbReference type="ARBA" id="ARBA00022475"/>
    </source>
</evidence>
<evidence type="ECO:0000256" key="7">
    <source>
        <dbReference type="ARBA" id="ARBA00022989"/>
    </source>
</evidence>
<reference evidence="12 13" key="1">
    <citation type="submission" date="2018-05" db="EMBL/GenBank/DDBJ databases">
        <title>Genome comparison of Eubacterium sp.</title>
        <authorList>
            <person name="Feng Y."/>
            <person name="Sanchez-Andrea I."/>
            <person name="Stams A.J.M."/>
            <person name="De Vos W.M."/>
        </authorList>
    </citation>
    <scope>NUCLEOTIDE SEQUENCE [LARGE SCALE GENOMIC DNA]</scope>
    <source>
        <strain evidence="12 13">YI</strain>
    </source>
</reference>
<dbReference type="SUPFAM" id="SSF90123">
    <property type="entry name" value="ABC transporter transmembrane region"/>
    <property type="match status" value="1"/>
</dbReference>
<dbReference type="RefSeq" id="WP_096918677.1">
    <property type="nucleotide sequence ID" value="NZ_CP029487.1"/>
</dbReference>
<evidence type="ECO:0000313" key="12">
    <source>
        <dbReference type="EMBL" id="QCT71679.1"/>
    </source>
</evidence>
<dbReference type="AlphaFoldDB" id="A0A4P9C834"/>
<feature type="domain" description="ABC transporter" evidence="10">
    <location>
        <begin position="332"/>
        <end position="567"/>
    </location>
</feature>
<dbReference type="Pfam" id="PF00005">
    <property type="entry name" value="ABC_tran"/>
    <property type="match status" value="1"/>
</dbReference>
<evidence type="ECO:0000259" key="10">
    <source>
        <dbReference type="PROSITE" id="PS50893"/>
    </source>
</evidence>
<sequence length="575" mass="63371">MTRLFKFLMPYRKTLILVVVLLFLQTLGTLYIPTLTADIVNNGIVYGDIPYIIRTGGIMLLFAVMTGVFAILGTWFSAILSSGTGRDIRNALFRKAQRFSINDFNSIGTASMITRNTSDVNQIQQAVIMMLQMMLPAPIMAVAGLILAFSKNAFMGGIIVATMVLFMILAVIIERKTMPLFGLLQTGMDKINRFMREYITGVRVIRAFNRTDFERRRVNTSFEDYANTAIRINKIFAVAMPLVLMLLNLCTLAIIWFGGIQIGKGAMEIGDIMAVIEYAMLILFYLVMAVMVFTMIPRAEACAKRISEVLDLEPEIADAPAELTADPSDEKLAFHHVTFCYQGAEEPVLSDLNFTCRAGETTAIIGGTGSGKSTIASLIPRFYDIQAGSITIDGVDIKTLSQRDLRNKVGFVPQKAFLFSGTIADNLRYGKEDATMDELQRAARIAQADTFIGDLKYGYETRVAQGGNNFSGGQKQRLSIARALVKKADVYIFDDSFSALDFKTDANLRAALKAEIKGAAIIVVAQRVSSIVDADQIIVLDNGIIAGKGTHRELLENCPVYREIAESQLSKEELA</sequence>
<dbReference type="Gene3D" id="1.20.1560.10">
    <property type="entry name" value="ABC transporter type 1, transmembrane domain"/>
    <property type="match status" value="1"/>
</dbReference>
<keyword evidence="6 12" id="KW-0067">ATP-binding</keyword>
<dbReference type="EMBL" id="CP029487">
    <property type="protein sequence ID" value="QCT71679.1"/>
    <property type="molecule type" value="Genomic_DNA"/>
</dbReference>
<name>A0A4P9C834_EUBML</name>
<keyword evidence="13" id="KW-1185">Reference proteome</keyword>
<dbReference type="CDD" id="cd18548">
    <property type="entry name" value="ABC_6TM_Tm287_like"/>
    <property type="match status" value="1"/>
</dbReference>
<dbReference type="GO" id="GO:0016887">
    <property type="term" value="F:ATP hydrolysis activity"/>
    <property type="evidence" value="ECO:0007669"/>
    <property type="project" value="InterPro"/>
</dbReference>
<dbReference type="GO" id="GO:0015421">
    <property type="term" value="F:ABC-type oligopeptide transporter activity"/>
    <property type="evidence" value="ECO:0007669"/>
    <property type="project" value="TreeGrafter"/>
</dbReference>
<dbReference type="InterPro" id="IPR039421">
    <property type="entry name" value="Type_1_exporter"/>
</dbReference>
<dbReference type="FunFam" id="3.40.50.300:FF:000221">
    <property type="entry name" value="Multidrug ABC transporter ATP-binding protein"/>
    <property type="match status" value="1"/>
</dbReference>
<dbReference type="InterPro" id="IPR011527">
    <property type="entry name" value="ABC1_TM_dom"/>
</dbReference>
<dbReference type="PROSITE" id="PS50929">
    <property type="entry name" value="ABC_TM1F"/>
    <property type="match status" value="1"/>
</dbReference>
<feature type="transmembrane region" description="Helical" evidence="9">
    <location>
        <begin position="153"/>
        <end position="173"/>
    </location>
</feature>
<feature type="transmembrane region" description="Helical" evidence="9">
    <location>
        <begin position="126"/>
        <end position="147"/>
    </location>
</feature>
<keyword evidence="4 9" id="KW-0812">Transmembrane</keyword>
<dbReference type="InterPro" id="IPR003593">
    <property type="entry name" value="AAA+_ATPase"/>
</dbReference>
<dbReference type="KEGG" id="emt:CPZ25_010185"/>
<dbReference type="PANTHER" id="PTHR43394">
    <property type="entry name" value="ATP-DEPENDENT PERMEASE MDL1, MITOCHONDRIAL"/>
    <property type="match status" value="1"/>
</dbReference>
<dbReference type="PANTHER" id="PTHR43394:SF1">
    <property type="entry name" value="ATP-BINDING CASSETTE SUB-FAMILY B MEMBER 10, MITOCHONDRIAL"/>
    <property type="match status" value="1"/>
</dbReference>
<dbReference type="Gene3D" id="3.40.50.300">
    <property type="entry name" value="P-loop containing nucleotide triphosphate hydrolases"/>
    <property type="match status" value="1"/>
</dbReference>
<protein>
    <submittedName>
        <fullName evidence="12">ABC transporter ATP-binding protein</fullName>
    </submittedName>
</protein>
<comment type="subcellular location">
    <subcellularLocation>
        <location evidence="1">Cell membrane</location>
        <topology evidence="1">Multi-pass membrane protein</topology>
    </subcellularLocation>
</comment>
<dbReference type="InterPro" id="IPR003439">
    <property type="entry name" value="ABC_transporter-like_ATP-bd"/>
</dbReference>
<evidence type="ECO:0000256" key="1">
    <source>
        <dbReference type="ARBA" id="ARBA00004651"/>
    </source>
</evidence>
<dbReference type="SUPFAM" id="SSF52540">
    <property type="entry name" value="P-loop containing nucleoside triphosphate hydrolases"/>
    <property type="match status" value="1"/>
</dbReference>
<dbReference type="InterPro" id="IPR036640">
    <property type="entry name" value="ABC1_TM_sf"/>
</dbReference>
<accession>A0A4P9C834</accession>
<keyword evidence="7 9" id="KW-1133">Transmembrane helix</keyword>
<evidence type="ECO:0000256" key="9">
    <source>
        <dbReference type="SAM" id="Phobius"/>
    </source>
</evidence>
<dbReference type="InterPro" id="IPR017871">
    <property type="entry name" value="ABC_transporter-like_CS"/>
</dbReference>
<dbReference type="PROSITE" id="PS50893">
    <property type="entry name" value="ABC_TRANSPORTER_2"/>
    <property type="match status" value="1"/>
</dbReference>
<evidence type="ECO:0000313" key="13">
    <source>
        <dbReference type="Proteomes" id="UP000218387"/>
    </source>
</evidence>
<evidence type="ECO:0000256" key="5">
    <source>
        <dbReference type="ARBA" id="ARBA00022741"/>
    </source>
</evidence>
<evidence type="ECO:0000256" key="6">
    <source>
        <dbReference type="ARBA" id="ARBA00022840"/>
    </source>
</evidence>
<dbReference type="PROSITE" id="PS00211">
    <property type="entry name" value="ABC_TRANSPORTER_1"/>
    <property type="match status" value="1"/>
</dbReference>
<proteinExistence type="predicted"/>
<feature type="transmembrane region" description="Helical" evidence="9">
    <location>
        <begin position="278"/>
        <end position="296"/>
    </location>
</feature>
<organism evidence="12 13">
    <name type="scientific">Eubacterium maltosivorans</name>
    <dbReference type="NCBI Taxonomy" id="2041044"/>
    <lineage>
        <taxon>Bacteria</taxon>
        <taxon>Bacillati</taxon>
        <taxon>Bacillota</taxon>
        <taxon>Clostridia</taxon>
        <taxon>Eubacteriales</taxon>
        <taxon>Eubacteriaceae</taxon>
        <taxon>Eubacterium</taxon>
    </lineage>
</organism>
<keyword evidence="8 9" id="KW-0472">Membrane</keyword>
<gene>
    <name evidence="12" type="ORF">CPZ25_010185</name>
</gene>
<evidence type="ECO:0000256" key="4">
    <source>
        <dbReference type="ARBA" id="ARBA00022692"/>
    </source>
</evidence>
<dbReference type="GO" id="GO:0005524">
    <property type="term" value="F:ATP binding"/>
    <property type="evidence" value="ECO:0007669"/>
    <property type="project" value="UniProtKB-KW"/>
</dbReference>
<evidence type="ECO:0000259" key="11">
    <source>
        <dbReference type="PROSITE" id="PS50929"/>
    </source>
</evidence>
<dbReference type="GO" id="GO:0005886">
    <property type="term" value="C:plasma membrane"/>
    <property type="evidence" value="ECO:0007669"/>
    <property type="project" value="UniProtKB-SubCell"/>
</dbReference>
<dbReference type="Pfam" id="PF00664">
    <property type="entry name" value="ABC_membrane"/>
    <property type="match status" value="1"/>
</dbReference>
<feature type="domain" description="ABC transmembrane type-1" evidence="11">
    <location>
        <begin position="16"/>
        <end position="298"/>
    </location>
</feature>
<keyword evidence="5" id="KW-0547">Nucleotide-binding</keyword>
<dbReference type="SMART" id="SM00382">
    <property type="entry name" value="AAA"/>
    <property type="match status" value="1"/>
</dbReference>
<evidence type="ECO:0000256" key="8">
    <source>
        <dbReference type="ARBA" id="ARBA00023136"/>
    </source>
</evidence>
<dbReference type="Proteomes" id="UP000218387">
    <property type="component" value="Chromosome"/>
</dbReference>
<keyword evidence="3" id="KW-1003">Cell membrane</keyword>
<feature type="transmembrane region" description="Helical" evidence="9">
    <location>
        <begin position="52"/>
        <end position="80"/>
    </location>
</feature>
<feature type="transmembrane region" description="Helical" evidence="9">
    <location>
        <begin position="235"/>
        <end position="258"/>
    </location>
</feature>